<dbReference type="GeneID" id="69552259"/>
<feature type="transmembrane region" description="Helical" evidence="7">
    <location>
        <begin position="12"/>
        <end position="30"/>
    </location>
</feature>
<dbReference type="EMBL" id="CP066092">
    <property type="protein sequence ID" value="QQB18533.1"/>
    <property type="molecule type" value="Genomic_DNA"/>
</dbReference>
<feature type="transmembrane region" description="Helical" evidence="7">
    <location>
        <begin position="67"/>
        <end position="86"/>
    </location>
</feature>
<dbReference type="Proteomes" id="UP000595481">
    <property type="component" value="Chromosome"/>
</dbReference>
<evidence type="ECO:0000256" key="7">
    <source>
        <dbReference type="RuleBase" id="RU365041"/>
    </source>
</evidence>
<dbReference type="InterPro" id="IPR049177">
    <property type="entry name" value="MgtC_SapB_SrpB_YhiD_N"/>
</dbReference>
<feature type="region of interest" description="Disordered" evidence="8">
    <location>
        <begin position="155"/>
        <end position="179"/>
    </location>
</feature>
<evidence type="ECO:0000256" key="1">
    <source>
        <dbReference type="ARBA" id="ARBA00004651"/>
    </source>
</evidence>
<evidence type="ECO:0000313" key="12">
    <source>
        <dbReference type="Proteomes" id="UP000595481"/>
    </source>
</evidence>
<feature type="compositionally biased region" description="Basic and acidic residues" evidence="8">
    <location>
        <begin position="169"/>
        <end position="179"/>
    </location>
</feature>
<dbReference type="EMBL" id="CP053881">
    <property type="protein sequence ID" value="QWL64300.1"/>
    <property type="molecule type" value="Genomic_DNA"/>
</dbReference>
<evidence type="ECO:0000256" key="2">
    <source>
        <dbReference type="ARBA" id="ARBA00009298"/>
    </source>
</evidence>
<protein>
    <recommendedName>
        <fullName evidence="7">Protein MgtC</fullName>
    </recommendedName>
</protein>
<reference evidence="10 12" key="2">
    <citation type="submission" date="2020-12" db="EMBL/GenBank/DDBJ databases">
        <title>FDA dAtabase for Regulatory Grade micrObial Sequences (FDA-ARGOS): Supporting development and validation of Infectious Disease Dx tests.</title>
        <authorList>
            <person name="Sproer C."/>
            <person name="Gronow S."/>
            <person name="Severitt S."/>
            <person name="Schroder I."/>
            <person name="Tallon L."/>
            <person name="Sadzewicz L."/>
            <person name="Zhao X."/>
            <person name="Boylan J."/>
            <person name="Ott S."/>
            <person name="Bowen H."/>
            <person name="Vavikolanu K."/>
            <person name="Mehta A."/>
            <person name="Aluvathingal J."/>
            <person name="Nadendla S."/>
            <person name="Lowell S."/>
            <person name="Myers T."/>
            <person name="Yan Y."/>
            <person name="Sichtig H."/>
        </authorList>
    </citation>
    <scope>NUCLEOTIDE SEQUENCE [LARGE SCALE GENOMIC DNA]</scope>
    <source>
        <strain evidence="10 12">FDAARGOS_986</strain>
    </source>
</reference>
<feature type="transmembrane region" description="Helical" evidence="7">
    <location>
        <begin position="93"/>
        <end position="114"/>
    </location>
</feature>
<dbReference type="GO" id="GO:0005886">
    <property type="term" value="C:plasma membrane"/>
    <property type="evidence" value="ECO:0007669"/>
    <property type="project" value="UniProtKB-SubCell"/>
</dbReference>
<keyword evidence="3" id="KW-1003">Cell membrane</keyword>
<feature type="domain" description="MgtC/SapB/SrpB/YhiD N-terminal" evidence="9">
    <location>
        <begin position="18"/>
        <end position="138"/>
    </location>
</feature>
<evidence type="ECO:0000313" key="10">
    <source>
        <dbReference type="EMBL" id="QQB18533.1"/>
    </source>
</evidence>
<gene>
    <name evidence="11" type="ORF">HQ399_19630</name>
    <name evidence="10" type="ORF">I6H43_13245</name>
</gene>
<feature type="transmembrane region" description="Helical" evidence="7">
    <location>
        <begin position="42"/>
        <end position="61"/>
    </location>
</feature>
<dbReference type="PANTHER" id="PTHR33778">
    <property type="entry name" value="PROTEIN MGTC"/>
    <property type="match status" value="1"/>
</dbReference>
<organism evidence="11 13">
    <name type="scientific">Aeromonas jandaei</name>
    <dbReference type="NCBI Taxonomy" id="650"/>
    <lineage>
        <taxon>Bacteria</taxon>
        <taxon>Pseudomonadati</taxon>
        <taxon>Pseudomonadota</taxon>
        <taxon>Gammaproteobacteria</taxon>
        <taxon>Aeromonadales</taxon>
        <taxon>Aeromonadaceae</taxon>
        <taxon>Aeromonas</taxon>
    </lineage>
</organism>
<comment type="similarity">
    <text evidence="2 7">Belongs to the MgtC/SapB family.</text>
</comment>
<dbReference type="Pfam" id="PF02308">
    <property type="entry name" value="MgtC"/>
    <property type="match status" value="1"/>
</dbReference>
<reference evidence="11 13" key="3">
    <citation type="journal article" date="2021" name="Front. Microbiol.">
        <title>Prevalence and Genetic Analysis of Chromosomal mcr-3/7 in Aeromonas From U.S. Animal-Derived Samples.</title>
        <authorList>
            <person name="Wang Y."/>
            <person name="Hou N."/>
            <person name="Rasooly R."/>
            <person name="Gu Y."/>
            <person name="He X."/>
        </authorList>
    </citation>
    <scope>NUCLEOTIDE SEQUENCE [LARGE SCALE GENOMIC DNA]</scope>
    <source>
        <strain evidence="11 13">4608</strain>
    </source>
</reference>
<evidence type="ECO:0000256" key="5">
    <source>
        <dbReference type="ARBA" id="ARBA00022989"/>
    </source>
</evidence>
<keyword evidence="7" id="KW-0997">Cell inner membrane</keyword>
<dbReference type="Proteomes" id="UP000679312">
    <property type="component" value="Chromosome"/>
</dbReference>
<keyword evidence="5 7" id="KW-1133">Transmembrane helix</keyword>
<reference evidence="11" key="1">
    <citation type="submission" date="2020-05" db="EMBL/GenBank/DDBJ databases">
        <authorList>
            <person name="Liao W."/>
            <person name="He Y."/>
            <person name="Tan R."/>
            <person name="He X."/>
            <person name="Yang Z."/>
        </authorList>
    </citation>
    <scope>NUCLEOTIDE SEQUENCE</scope>
    <source>
        <strain evidence="11">4608</strain>
    </source>
</reference>
<dbReference type="PRINTS" id="PR01837">
    <property type="entry name" value="MGTCSAPBPROT"/>
</dbReference>
<evidence type="ECO:0000313" key="13">
    <source>
        <dbReference type="Proteomes" id="UP000679312"/>
    </source>
</evidence>
<evidence type="ECO:0000313" key="11">
    <source>
        <dbReference type="EMBL" id="QWL64300.1"/>
    </source>
</evidence>
<keyword evidence="4 7" id="KW-0812">Transmembrane</keyword>
<feature type="transmembrane region" description="Helical" evidence="7">
    <location>
        <begin position="120"/>
        <end position="137"/>
    </location>
</feature>
<evidence type="ECO:0000256" key="6">
    <source>
        <dbReference type="ARBA" id="ARBA00023136"/>
    </source>
</evidence>
<dbReference type="AlphaFoldDB" id="A0ABD7F1V5"/>
<evidence type="ECO:0000259" key="9">
    <source>
        <dbReference type="Pfam" id="PF02308"/>
    </source>
</evidence>
<evidence type="ECO:0000256" key="8">
    <source>
        <dbReference type="SAM" id="MobiDB-lite"/>
    </source>
</evidence>
<sequence length="179" mass="19023">MMTTDWWDIAPLGWENILVCLVCGTLVGLERQLRGKPVGIRTSSLIILGTYCFLAIGAALSPQSADQARVLGQLITGIGFLGAGVMMTRDGQVLGVTSAATVWMLAALGALIGMQMLHQALLLTGVTLSILVGVDYLETSFKSLRRGVHNRLESWRNGNGNGHPPAAPRPDELGSGIEK</sequence>
<dbReference type="InterPro" id="IPR003416">
    <property type="entry name" value="MgtC/SapB/SrpB/YhiD_fam"/>
</dbReference>
<proteinExistence type="inferred from homology"/>
<accession>A0ABD7F1V5</accession>
<dbReference type="PANTHER" id="PTHR33778:SF1">
    <property type="entry name" value="MAGNESIUM TRANSPORTER YHID-RELATED"/>
    <property type="match status" value="1"/>
</dbReference>
<evidence type="ECO:0000256" key="4">
    <source>
        <dbReference type="ARBA" id="ARBA00022692"/>
    </source>
</evidence>
<keyword evidence="6 7" id="KW-0472">Membrane</keyword>
<evidence type="ECO:0000256" key="3">
    <source>
        <dbReference type="ARBA" id="ARBA00022475"/>
    </source>
</evidence>
<dbReference type="RefSeq" id="WP_042032827.1">
    <property type="nucleotide sequence ID" value="NZ_AP024466.1"/>
</dbReference>
<keyword evidence="12" id="KW-1185">Reference proteome</keyword>
<name>A0ABD7F1V5_AERJA</name>
<comment type="subcellular location">
    <subcellularLocation>
        <location evidence="7">Cell inner membrane</location>
        <topology evidence="7">Multi-pass membrane protein</topology>
    </subcellularLocation>
    <subcellularLocation>
        <location evidence="1">Cell membrane</location>
        <topology evidence="1">Multi-pass membrane protein</topology>
    </subcellularLocation>
</comment>